<reference evidence="2 3" key="1">
    <citation type="submission" date="2020-04" db="EMBL/GenBank/DDBJ databases">
        <title>Thermobifida alba genome sequencing and assembly.</title>
        <authorList>
            <person name="Luzics S."/>
            <person name="Horvath B."/>
            <person name="Nagy I."/>
            <person name="Toth A."/>
            <person name="Nagy I."/>
            <person name="Kukolya J."/>
        </authorList>
    </citation>
    <scope>NUCLEOTIDE SEQUENCE [LARGE SCALE GENOMIC DNA]</scope>
    <source>
        <strain evidence="2 3">DSM 43795</strain>
    </source>
</reference>
<evidence type="ECO:0000313" key="2">
    <source>
        <dbReference type="EMBL" id="UPT19590.1"/>
    </source>
</evidence>
<dbReference type="Proteomes" id="UP000832041">
    <property type="component" value="Chromosome"/>
</dbReference>
<name>A0ABY4KVY5_THEAE</name>
<dbReference type="RefSeq" id="WP_248591811.1">
    <property type="nucleotide sequence ID" value="NZ_BAABEB010000001.1"/>
</dbReference>
<feature type="transmembrane region" description="Helical" evidence="1">
    <location>
        <begin position="51"/>
        <end position="71"/>
    </location>
</feature>
<dbReference type="InterPro" id="IPR025238">
    <property type="entry name" value="DUF4184"/>
</dbReference>
<sequence>MGGGPVLWTVLSLALGAATHVVWDAFTHPGGAAVVLWPVLDAEVAGAHRLYNVVMSLGSAGGLGVLAWWVARWYRRAPVAPAGGAALPGEGARRWAAAGIVVAGVAEAGRAAADPRAAASGYDLVRGVLLGLAQGVGAGLACHVAVWHVLRAVRGRVRVGDGAAEK</sequence>
<evidence type="ECO:0000313" key="3">
    <source>
        <dbReference type="Proteomes" id="UP000832041"/>
    </source>
</evidence>
<dbReference type="EMBL" id="CP051627">
    <property type="protein sequence ID" value="UPT19590.1"/>
    <property type="molecule type" value="Genomic_DNA"/>
</dbReference>
<keyword evidence="1" id="KW-0812">Transmembrane</keyword>
<gene>
    <name evidence="2" type="ORF">FOF52_00255</name>
</gene>
<proteinExistence type="predicted"/>
<keyword evidence="1" id="KW-1133">Transmembrane helix</keyword>
<dbReference type="Pfam" id="PF13803">
    <property type="entry name" value="DUF4184"/>
    <property type="match status" value="1"/>
</dbReference>
<keyword evidence="1" id="KW-0472">Membrane</keyword>
<accession>A0ABY4KVY5</accession>
<organism evidence="2 3">
    <name type="scientific">Thermobifida alba</name>
    <name type="common">Thermomonospora alba</name>
    <dbReference type="NCBI Taxonomy" id="53522"/>
    <lineage>
        <taxon>Bacteria</taxon>
        <taxon>Bacillati</taxon>
        <taxon>Actinomycetota</taxon>
        <taxon>Actinomycetes</taxon>
        <taxon>Streptosporangiales</taxon>
        <taxon>Nocardiopsidaceae</taxon>
        <taxon>Thermobifida</taxon>
    </lineage>
</organism>
<keyword evidence="3" id="KW-1185">Reference proteome</keyword>
<protein>
    <submittedName>
        <fullName evidence="2">DUF4184 family protein</fullName>
    </submittedName>
</protein>
<evidence type="ECO:0000256" key="1">
    <source>
        <dbReference type="SAM" id="Phobius"/>
    </source>
</evidence>